<reference evidence="2" key="1">
    <citation type="submission" date="2018-05" db="EMBL/GenBank/DDBJ databases">
        <title>Draft genome of Mucuna pruriens seed.</title>
        <authorList>
            <person name="Nnadi N.E."/>
            <person name="Vos R."/>
            <person name="Hasami M.H."/>
            <person name="Devisetty U.K."/>
            <person name="Aguiy J.C."/>
        </authorList>
    </citation>
    <scope>NUCLEOTIDE SEQUENCE [LARGE SCALE GENOMIC DNA]</scope>
    <source>
        <strain evidence="2">JCA_2017</strain>
    </source>
</reference>
<feature type="region of interest" description="Disordered" evidence="1">
    <location>
        <begin position="45"/>
        <end position="67"/>
    </location>
</feature>
<organism evidence="2 3">
    <name type="scientific">Mucuna pruriens</name>
    <name type="common">Velvet bean</name>
    <name type="synonym">Dolichos pruriens</name>
    <dbReference type="NCBI Taxonomy" id="157652"/>
    <lineage>
        <taxon>Eukaryota</taxon>
        <taxon>Viridiplantae</taxon>
        <taxon>Streptophyta</taxon>
        <taxon>Embryophyta</taxon>
        <taxon>Tracheophyta</taxon>
        <taxon>Spermatophyta</taxon>
        <taxon>Magnoliopsida</taxon>
        <taxon>eudicotyledons</taxon>
        <taxon>Gunneridae</taxon>
        <taxon>Pentapetalae</taxon>
        <taxon>rosids</taxon>
        <taxon>fabids</taxon>
        <taxon>Fabales</taxon>
        <taxon>Fabaceae</taxon>
        <taxon>Papilionoideae</taxon>
        <taxon>50 kb inversion clade</taxon>
        <taxon>NPAAA clade</taxon>
        <taxon>indigoferoid/millettioid clade</taxon>
        <taxon>Phaseoleae</taxon>
        <taxon>Mucuna</taxon>
    </lineage>
</organism>
<evidence type="ECO:0000313" key="3">
    <source>
        <dbReference type="Proteomes" id="UP000257109"/>
    </source>
</evidence>
<comment type="caution">
    <text evidence="2">The sequence shown here is derived from an EMBL/GenBank/DDBJ whole genome shotgun (WGS) entry which is preliminary data.</text>
</comment>
<gene>
    <name evidence="2" type="ORF">CR513_62317</name>
</gene>
<name>A0A371E0Q4_MUCPR</name>
<accession>A0A371E0Q4</accession>
<proteinExistence type="predicted"/>
<dbReference type="EMBL" id="QJKJ01017563">
    <property type="protein sequence ID" value="RDX58375.1"/>
    <property type="molecule type" value="Genomic_DNA"/>
</dbReference>
<keyword evidence="3" id="KW-1185">Reference proteome</keyword>
<feature type="compositionally biased region" description="Gly residues" evidence="1">
    <location>
        <begin position="52"/>
        <end position="61"/>
    </location>
</feature>
<dbReference type="AlphaFoldDB" id="A0A371E0Q4"/>
<evidence type="ECO:0000256" key="1">
    <source>
        <dbReference type="SAM" id="MobiDB-lite"/>
    </source>
</evidence>
<dbReference type="Proteomes" id="UP000257109">
    <property type="component" value="Unassembled WGS sequence"/>
</dbReference>
<protein>
    <submittedName>
        <fullName evidence="2">Uncharacterized protein</fullName>
    </submittedName>
</protein>
<evidence type="ECO:0000313" key="2">
    <source>
        <dbReference type="EMBL" id="RDX58375.1"/>
    </source>
</evidence>
<sequence length="283" mass="29422">MKEHLTMIPSAPSAAATAAVGSTSSLLMCTTVSITFDIDETQGMGFSDSPGIGDGAKGGEGMGDDFVGQPLETSVAESEEMQPEGVGVKKQEMHSLIAVALLDGVVAAAAAEAASASNVAADIIEISKSNNQTIINLEILHEFFESDITVFVDQEHFVVEVRTLMLEFFAAYLVVRDLVAVATVQAECESVVLIAVVNSVAGTAVHEVATNLMYFVVIVAALEPLVVAACVQSDDLFVQANVAAVIQAHYFPIVVDVNLLGCFADLLTVAVAVVETADVAGAD</sequence>
<feature type="non-terminal residue" evidence="2">
    <location>
        <position position="1"/>
    </location>
</feature>